<gene>
    <name evidence="3" type="ORF">DFJ69_1975</name>
</gene>
<evidence type="ECO:0000256" key="1">
    <source>
        <dbReference type="SAM" id="MobiDB-lite"/>
    </source>
</evidence>
<organism evidence="3 4">
    <name type="scientific">Thermomonospora umbrina</name>
    <dbReference type="NCBI Taxonomy" id="111806"/>
    <lineage>
        <taxon>Bacteria</taxon>
        <taxon>Bacillati</taxon>
        <taxon>Actinomycetota</taxon>
        <taxon>Actinomycetes</taxon>
        <taxon>Streptosporangiales</taxon>
        <taxon>Thermomonosporaceae</taxon>
        <taxon>Thermomonospora</taxon>
    </lineage>
</organism>
<protein>
    <submittedName>
        <fullName evidence="3">Uncharacterized protein</fullName>
    </submittedName>
</protein>
<dbReference type="RefSeq" id="WP_147312257.1">
    <property type="nucleotide sequence ID" value="NZ_QTTT01000001.1"/>
</dbReference>
<evidence type="ECO:0000313" key="3">
    <source>
        <dbReference type="EMBL" id="REE96538.1"/>
    </source>
</evidence>
<feature type="transmembrane region" description="Helical" evidence="2">
    <location>
        <begin position="80"/>
        <end position="96"/>
    </location>
</feature>
<dbReference type="AlphaFoldDB" id="A0A3D9SL10"/>
<feature type="region of interest" description="Disordered" evidence="1">
    <location>
        <begin position="1"/>
        <end position="20"/>
    </location>
</feature>
<comment type="caution">
    <text evidence="3">The sequence shown here is derived from an EMBL/GenBank/DDBJ whole genome shotgun (WGS) entry which is preliminary data.</text>
</comment>
<keyword evidence="4" id="KW-1185">Reference proteome</keyword>
<reference evidence="3 4" key="1">
    <citation type="submission" date="2018-08" db="EMBL/GenBank/DDBJ databases">
        <title>Sequencing the genomes of 1000 actinobacteria strains.</title>
        <authorList>
            <person name="Klenk H.-P."/>
        </authorList>
    </citation>
    <scope>NUCLEOTIDE SEQUENCE [LARGE SCALE GENOMIC DNA]</scope>
    <source>
        <strain evidence="3 4">DSM 43927</strain>
    </source>
</reference>
<accession>A0A3D9SL10</accession>
<proteinExistence type="predicted"/>
<name>A0A3D9SL10_9ACTN</name>
<keyword evidence="2" id="KW-1133">Transmembrane helix</keyword>
<sequence>MASSEPDFSHMSAGPAGSGAGAPLQNSTRYLCAAAYLDDPFARKVIKEFVQEDSRGVVPSFGFDLAQVIGHCLRARRMRLVRDGVLTLVILLGLALDVTAVLSVLLLFGVVTLLFYVAEAMRAGGGVWSSGPVRAVLVGSLVVFGLFVVMQYLTGGSGSSGDLGFGGSGDFGGISGSSGSGKSTFASLLVLVTLVTVPFGYRYLVYGTLRKLGPGSRESAPEAVGERVRANLARVSAAQRGNITLYSRENPFLGSGGIGSRWARAWSIALELDRTARGDATGATGEGGPPVVDPVELHRAVHDRLIAMRDEPPTNERIGGLMVDWHVVARGECVQIDRPVEPTGQGEFYRGGHPLIDRDRAVPYSRASESAIEAIVRHPQADVRCYQRVTVGTQGQAVRGADGRVVAPAQYQDIMLSAFLYLAVEGRMLYAQFVVNVVPPVREDFRIVDDLPAYSTAMLAGRVVREGGLRALAEGVLGPFRLVRSLVGLVAEEVLAGLGRAPTAFIRYDYGARISVREEAAESGFRTFMQTLDADKYINLIERRINESVLDHLQGHDVDVTAYREQAAVVLNSPFIMNGGSISGSQIAVGGAGATIDQRQTRPPT</sequence>
<dbReference type="OrthoDB" id="3078176at2"/>
<dbReference type="Proteomes" id="UP000256661">
    <property type="component" value="Unassembled WGS sequence"/>
</dbReference>
<evidence type="ECO:0000256" key="2">
    <source>
        <dbReference type="SAM" id="Phobius"/>
    </source>
</evidence>
<feature type="transmembrane region" description="Helical" evidence="2">
    <location>
        <begin position="185"/>
        <end position="204"/>
    </location>
</feature>
<keyword evidence="2" id="KW-0812">Transmembrane</keyword>
<evidence type="ECO:0000313" key="4">
    <source>
        <dbReference type="Proteomes" id="UP000256661"/>
    </source>
</evidence>
<dbReference type="EMBL" id="QTTT01000001">
    <property type="protein sequence ID" value="REE96538.1"/>
    <property type="molecule type" value="Genomic_DNA"/>
</dbReference>
<feature type="transmembrane region" description="Helical" evidence="2">
    <location>
        <begin position="133"/>
        <end position="153"/>
    </location>
</feature>
<keyword evidence="2" id="KW-0472">Membrane</keyword>